<dbReference type="SUPFAM" id="SSF81383">
    <property type="entry name" value="F-box domain"/>
    <property type="match status" value="1"/>
</dbReference>
<sequence length="487" mass="57812">MDKKTELEKEQQLRRYVLHKNKGVVVLQDSDFLRLRKSSSLHPPFLLNKPPKQNELNIEELPPEILLLIMEYLTPGEAIRFSFASKSIYDLLSDKLLWREIGARFQDYFIWDKLDLAETYTFSGDFQILGYQSDIEERNKLLKNGNISKLKKTINFEKNQYSNLVEDKSTFRSAASLLPVALSTKSERLEYINHVSDPRSEIITRANKLYKKFTEKKSMIQKRNSQNRNFDRYNSKTRIFESLLEIIAIFIPIIIFFFLLLANIHIEKGKLSTFFVFSPILLILIIFLIIISILAYMNPRDRIGIMIAWSVVAFLVLMVFFIVLKSNGTINWKWYKMLFPLDLAILVFMVFALYSQLRNIYYRRWSEIHSTWISFSSSFLFFLLISLRADQIIHLNYFFIFIFLWIPLFTAFGMLFFTRPPFSYLVFTVLSTFVFCGFGFLLICFFLHHFFVHFTFCLIPFYIPSILISFLTLRELRSAINRFFGYW</sequence>
<dbReference type="PROSITE" id="PS50181">
    <property type="entry name" value="FBOX"/>
    <property type="match status" value="1"/>
</dbReference>
<feature type="transmembrane region" description="Helical" evidence="1">
    <location>
        <begin position="303"/>
        <end position="325"/>
    </location>
</feature>
<feature type="transmembrane region" description="Helical" evidence="1">
    <location>
        <begin position="453"/>
        <end position="473"/>
    </location>
</feature>
<gene>
    <name evidence="3" type="ORF">M0811_06368</name>
</gene>
<dbReference type="EMBL" id="JAPDFW010000061">
    <property type="protein sequence ID" value="KAJ5076369.1"/>
    <property type="molecule type" value="Genomic_DNA"/>
</dbReference>
<feature type="transmembrane region" description="Helical" evidence="1">
    <location>
        <begin position="395"/>
        <end position="417"/>
    </location>
</feature>
<feature type="transmembrane region" description="Helical" evidence="1">
    <location>
        <begin position="337"/>
        <end position="357"/>
    </location>
</feature>
<keyword evidence="1" id="KW-0472">Membrane</keyword>
<comment type="caution">
    <text evidence="3">The sequence shown here is derived from an EMBL/GenBank/DDBJ whole genome shotgun (WGS) entry which is preliminary data.</text>
</comment>
<dbReference type="Gene3D" id="1.20.1280.50">
    <property type="match status" value="1"/>
</dbReference>
<reference evidence="3" key="1">
    <citation type="submission" date="2022-10" db="EMBL/GenBank/DDBJ databases">
        <title>Novel sulphate-reducing endosymbionts in the free-living metamonad Anaeramoeba.</title>
        <authorList>
            <person name="Jerlstrom-Hultqvist J."/>
            <person name="Cepicka I."/>
            <person name="Gallot-Lavallee L."/>
            <person name="Salas-Leiva D."/>
            <person name="Curtis B.A."/>
            <person name="Zahonova K."/>
            <person name="Pipaliya S."/>
            <person name="Dacks J."/>
            <person name="Roger A.J."/>
        </authorList>
    </citation>
    <scope>NUCLEOTIDE SEQUENCE</scope>
    <source>
        <strain evidence="3">BMAN</strain>
    </source>
</reference>
<dbReference type="AlphaFoldDB" id="A0A9Q0LPV8"/>
<dbReference type="InterPro" id="IPR036047">
    <property type="entry name" value="F-box-like_dom_sf"/>
</dbReference>
<keyword evidence="4" id="KW-1185">Reference proteome</keyword>
<evidence type="ECO:0000256" key="1">
    <source>
        <dbReference type="SAM" id="Phobius"/>
    </source>
</evidence>
<evidence type="ECO:0000313" key="3">
    <source>
        <dbReference type="EMBL" id="KAJ5076369.1"/>
    </source>
</evidence>
<dbReference type="Pfam" id="PF12937">
    <property type="entry name" value="F-box-like"/>
    <property type="match status" value="1"/>
</dbReference>
<feature type="domain" description="F-box" evidence="2">
    <location>
        <begin position="55"/>
        <end position="101"/>
    </location>
</feature>
<organism evidence="3 4">
    <name type="scientific">Anaeramoeba ignava</name>
    <name type="common">Anaerobic marine amoeba</name>
    <dbReference type="NCBI Taxonomy" id="1746090"/>
    <lineage>
        <taxon>Eukaryota</taxon>
        <taxon>Metamonada</taxon>
        <taxon>Anaeramoebidae</taxon>
        <taxon>Anaeramoeba</taxon>
    </lineage>
</organism>
<feature type="transmembrane region" description="Helical" evidence="1">
    <location>
        <begin position="369"/>
        <end position="389"/>
    </location>
</feature>
<keyword evidence="1" id="KW-0812">Transmembrane</keyword>
<feature type="transmembrane region" description="Helical" evidence="1">
    <location>
        <begin position="274"/>
        <end position="296"/>
    </location>
</feature>
<feature type="transmembrane region" description="Helical" evidence="1">
    <location>
        <begin position="242"/>
        <end position="262"/>
    </location>
</feature>
<protein>
    <submittedName>
        <fullName evidence="3">F-box only protein</fullName>
    </submittedName>
</protein>
<dbReference type="InterPro" id="IPR001810">
    <property type="entry name" value="F-box_dom"/>
</dbReference>
<keyword evidence="1" id="KW-1133">Transmembrane helix</keyword>
<feature type="transmembrane region" description="Helical" evidence="1">
    <location>
        <begin position="424"/>
        <end position="447"/>
    </location>
</feature>
<dbReference type="SMART" id="SM00256">
    <property type="entry name" value="FBOX"/>
    <property type="match status" value="1"/>
</dbReference>
<evidence type="ECO:0000259" key="2">
    <source>
        <dbReference type="PROSITE" id="PS50181"/>
    </source>
</evidence>
<proteinExistence type="predicted"/>
<dbReference type="Proteomes" id="UP001149090">
    <property type="component" value="Unassembled WGS sequence"/>
</dbReference>
<evidence type="ECO:0000313" key="4">
    <source>
        <dbReference type="Proteomes" id="UP001149090"/>
    </source>
</evidence>
<name>A0A9Q0LPV8_ANAIG</name>
<accession>A0A9Q0LPV8</accession>